<dbReference type="InterPro" id="IPR017974">
    <property type="entry name" value="Claudin_CS"/>
</dbReference>
<dbReference type="PANTHER" id="PTHR28019:SF2">
    <property type="entry name" value="CELL MEMBRANE PROTEIN YLR413W-RELATED"/>
    <property type="match status" value="1"/>
</dbReference>
<protein>
    <recommendedName>
        <fullName evidence="8">SUR7/PalI family-domain-containing protein</fullName>
    </recommendedName>
</protein>
<keyword evidence="4 5" id="KW-0472">Membrane</keyword>
<name>A0A364KL71_TALAM</name>
<comment type="subcellular location">
    <subcellularLocation>
        <location evidence="1">Membrane</location>
        <topology evidence="1">Multi-pass membrane protein</topology>
    </subcellularLocation>
</comment>
<dbReference type="PANTHER" id="PTHR28019">
    <property type="entry name" value="CELL MEMBRANE PROTEIN YLR413W-RELATED"/>
    <property type="match status" value="1"/>
</dbReference>
<feature type="transmembrane region" description="Helical" evidence="5">
    <location>
        <begin position="21"/>
        <end position="42"/>
    </location>
</feature>
<proteinExistence type="predicted"/>
<evidence type="ECO:0000256" key="1">
    <source>
        <dbReference type="ARBA" id="ARBA00004141"/>
    </source>
</evidence>
<dbReference type="PROSITE" id="PS01346">
    <property type="entry name" value="CLAUDIN"/>
    <property type="match status" value="1"/>
</dbReference>
<evidence type="ECO:0000313" key="6">
    <source>
        <dbReference type="EMBL" id="RAO64295.1"/>
    </source>
</evidence>
<organism evidence="6 7">
    <name type="scientific">Talaromyces amestolkiae</name>
    <dbReference type="NCBI Taxonomy" id="1196081"/>
    <lineage>
        <taxon>Eukaryota</taxon>
        <taxon>Fungi</taxon>
        <taxon>Dikarya</taxon>
        <taxon>Ascomycota</taxon>
        <taxon>Pezizomycotina</taxon>
        <taxon>Eurotiomycetes</taxon>
        <taxon>Eurotiomycetidae</taxon>
        <taxon>Eurotiales</taxon>
        <taxon>Trichocomaceae</taxon>
        <taxon>Talaromyces</taxon>
        <taxon>Talaromyces sect. Talaromyces</taxon>
    </lineage>
</organism>
<sequence length="320" mass="35857">MASEKNIQSSRRHSTVVWHRLVRSLIYLLAWIFLLLVMIGNISNKPVLRETYFLKLDTANVIPQSIPNAVFINSIARSIGLHDFYQVGLWNYCEGYDDSGITSCSHPKALYWFDPVSIILNELLAGATIALPTEITDALKIARVASHWMFGLFISATVLSFIAIFLVPFATSNRPPQSISADEHINETVHPHRRPTFILFRALPMAILTFLIALFTVVASVVATVMFVIFKNVFMNNTADLNIKAYLGKPMLAFMWIASALTLLGFIVQVGSCCCACCGGRKARKQLKAQRKARQKEQSVSSAGTDVNARRRFRWGRRST</sequence>
<gene>
    <name evidence="6" type="ORF">BHQ10_000307</name>
</gene>
<evidence type="ECO:0000256" key="5">
    <source>
        <dbReference type="SAM" id="Phobius"/>
    </source>
</evidence>
<keyword evidence="3 5" id="KW-1133">Transmembrane helix</keyword>
<comment type="caution">
    <text evidence="6">The sequence shown here is derived from an EMBL/GenBank/DDBJ whole genome shotgun (WGS) entry which is preliminary data.</text>
</comment>
<dbReference type="InterPro" id="IPR052413">
    <property type="entry name" value="SUR7_domain"/>
</dbReference>
<feature type="transmembrane region" description="Helical" evidence="5">
    <location>
        <begin position="202"/>
        <end position="230"/>
    </location>
</feature>
<dbReference type="GeneID" id="63789524"/>
<dbReference type="RefSeq" id="XP_040728812.1">
    <property type="nucleotide sequence ID" value="XM_040875285.1"/>
</dbReference>
<evidence type="ECO:0000256" key="3">
    <source>
        <dbReference type="ARBA" id="ARBA00022989"/>
    </source>
</evidence>
<dbReference type="Proteomes" id="UP000249363">
    <property type="component" value="Unassembled WGS sequence"/>
</dbReference>
<dbReference type="EMBL" id="MIKG01000001">
    <property type="protein sequence ID" value="RAO64295.1"/>
    <property type="molecule type" value="Genomic_DNA"/>
</dbReference>
<reference evidence="6 7" key="1">
    <citation type="journal article" date="2017" name="Biotechnol. Biofuels">
        <title>Differential beta-glucosidase expression as a function of carbon source availability in Talaromyces amestolkiae: a genomic and proteomic approach.</title>
        <authorList>
            <person name="de Eugenio L.I."/>
            <person name="Mendez-Liter J.A."/>
            <person name="Nieto-Dominguez M."/>
            <person name="Alonso L."/>
            <person name="Gil-Munoz J."/>
            <person name="Barriuso J."/>
            <person name="Prieto A."/>
            <person name="Martinez M.J."/>
        </authorList>
    </citation>
    <scope>NUCLEOTIDE SEQUENCE [LARGE SCALE GENOMIC DNA]</scope>
    <source>
        <strain evidence="6 7">CIB</strain>
    </source>
</reference>
<evidence type="ECO:0000256" key="2">
    <source>
        <dbReference type="ARBA" id="ARBA00022692"/>
    </source>
</evidence>
<dbReference type="GO" id="GO:0005886">
    <property type="term" value="C:plasma membrane"/>
    <property type="evidence" value="ECO:0007669"/>
    <property type="project" value="InterPro"/>
</dbReference>
<evidence type="ECO:0000256" key="4">
    <source>
        <dbReference type="ARBA" id="ARBA00023136"/>
    </source>
</evidence>
<dbReference type="AlphaFoldDB" id="A0A364KL71"/>
<feature type="transmembrane region" description="Helical" evidence="5">
    <location>
        <begin position="250"/>
        <end position="278"/>
    </location>
</feature>
<dbReference type="GO" id="GO:0031505">
    <property type="term" value="P:fungal-type cell wall organization"/>
    <property type="evidence" value="ECO:0007669"/>
    <property type="project" value="TreeGrafter"/>
</dbReference>
<dbReference type="OrthoDB" id="2327445at2759"/>
<dbReference type="InterPro" id="IPR009571">
    <property type="entry name" value="SUR7/Rim9-like_fungi"/>
</dbReference>
<keyword evidence="7" id="KW-1185">Reference proteome</keyword>
<evidence type="ECO:0000313" key="7">
    <source>
        <dbReference type="Proteomes" id="UP000249363"/>
    </source>
</evidence>
<accession>A0A364KL71</accession>
<evidence type="ECO:0008006" key="8">
    <source>
        <dbReference type="Google" id="ProtNLM"/>
    </source>
</evidence>
<dbReference type="GO" id="GO:0051285">
    <property type="term" value="C:cell cortex of cell tip"/>
    <property type="evidence" value="ECO:0007669"/>
    <property type="project" value="TreeGrafter"/>
</dbReference>
<dbReference type="STRING" id="1196081.A0A364KL71"/>
<keyword evidence="2 5" id="KW-0812">Transmembrane</keyword>
<feature type="transmembrane region" description="Helical" evidence="5">
    <location>
        <begin position="148"/>
        <end position="170"/>
    </location>
</feature>
<dbReference type="Pfam" id="PF06687">
    <property type="entry name" value="SUR7"/>
    <property type="match status" value="1"/>
</dbReference>